<dbReference type="EMBL" id="CAJVPU010000185">
    <property type="protein sequence ID" value="CAG8443034.1"/>
    <property type="molecule type" value="Genomic_DNA"/>
</dbReference>
<dbReference type="Proteomes" id="UP000789702">
    <property type="component" value="Unassembled WGS sequence"/>
</dbReference>
<proteinExistence type="predicted"/>
<protein>
    <submittedName>
        <fullName evidence="1">11896_t:CDS:1</fullName>
    </submittedName>
</protein>
<accession>A0ACA9JYY1</accession>
<organism evidence="1 2">
    <name type="scientific">Dentiscutata heterogama</name>
    <dbReference type="NCBI Taxonomy" id="1316150"/>
    <lineage>
        <taxon>Eukaryota</taxon>
        <taxon>Fungi</taxon>
        <taxon>Fungi incertae sedis</taxon>
        <taxon>Mucoromycota</taxon>
        <taxon>Glomeromycotina</taxon>
        <taxon>Glomeromycetes</taxon>
        <taxon>Diversisporales</taxon>
        <taxon>Gigasporaceae</taxon>
        <taxon>Dentiscutata</taxon>
    </lineage>
</organism>
<reference evidence="1" key="1">
    <citation type="submission" date="2021-06" db="EMBL/GenBank/DDBJ databases">
        <authorList>
            <person name="Kallberg Y."/>
            <person name="Tangrot J."/>
            <person name="Rosling A."/>
        </authorList>
    </citation>
    <scope>NUCLEOTIDE SEQUENCE</scope>
    <source>
        <strain evidence="1">IL203A</strain>
    </source>
</reference>
<evidence type="ECO:0000313" key="2">
    <source>
        <dbReference type="Proteomes" id="UP000789702"/>
    </source>
</evidence>
<keyword evidence="2" id="KW-1185">Reference proteome</keyword>
<comment type="caution">
    <text evidence="1">The sequence shown here is derived from an EMBL/GenBank/DDBJ whole genome shotgun (WGS) entry which is preliminary data.</text>
</comment>
<evidence type="ECO:0000313" key="1">
    <source>
        <dbReference type="EMBL" id="CAG8443034.1"/>
    </source>
</evidence>
<sequence>MINHELVIASGNEINEKVHESIEESDKEANNIISPLSLFQLFFTDEQLHLIVKNSNIYELVKSRESGQVWTPLTLSELKVWLGLIIYMGVHHINAIEDLWNQDNKIANHEIKRFISLYSFQQIKQFFHISIPGQLHSN</sequence>
<name>A0ACA9JYY1_9GLOM</name>
<gene>
    <name evidence="1" type="ORF">DHETER_LOCUS387</name>
</gene>